<comment type="caution">
    <text evidence="1">The sequence shown here is derived from an EMBL/GenBank/DDBJ whole genome shotgun (WGS) entry which is preliminary data.</text>
</comment>
<dbReference type="Proteomes" id="UP000589716">
    <property type="component" value="Unassembled WGS sequence"/>
</dbReference>
<accession>A0A853IUY3</accession>
<protein>
    <submittedName>
        <fullName evidence="1">Uncharacterized protein</fullName>
    </submittedName>
</protein>
<reference evidence="1 2" key="1">
    <citation type="submission" date="2020-07" db="EMBL/GenBank/DDBJ databases">
        <authorList>
            <person name="Maaloum M."/>
        </authorList>
    </citation>
    <scope>NUCLEOTIDE SEQUENCE [LARGE SCALE GENOMIC DNA]</scope>
    <source>
        <strain evidence="1 2">GCS-AN-3</strain>
    </source>
</reference>
<gene>
    <name evidence="1" type="ORF">H0I39_04455</name>
</gene>
<name>A0A853IUY3_9BURK</name>
<proteinExistence type="predicted"/>
<dbReference type="RefSeq" id="WP_180549707.1">
    <property type="nucleotide sequence ID" value="NZ_JACCKX010000001.1"/>
</dbReference>
<sequence length="60" mass="6420">MLVRKEVRKKPVLSECSVVNANPEAVAPVQAAALERRTGHIADTLSADPLSPGGFLTRDH</sequence>
<keyword evidence="2" id="KW-1185">Reference proteome</keyword>
<evidence type="ECO:0000313" key="2">
    <source>
        <dbReference type="Proteomes" id="UP000589716"/>
    </source>
</evidence>
<dbReference type="EMBL" id="JACCKX010000001">
    <property type="protein sequence ID" value="NZA01207.1"/>
    <property type="molecule type" value="Genomic_DNA"/>
</dbReference>
<evidence type="ECO:0000313" key="1">
    <source>
        <dbReference type="EMBL" id="NZA01207.1"/>
    </source>
</evidence>
<dbReference type="AlphaFoldDB" id="A0A853IUY3"/>
<organism evidence="1 2">
    <name type="scientific">Ottowia beijingensis</name>
    <dbReference type="NCBI Taxonomy" id="1207057"/>
    <lineage>
        <taxon>Bacteria</taxon>
        <taxon>Pseudomonadati</taxon>
        <taxon>Pseudomonadota</taxon>
        <taxon>Betaproteobacteria</taxon>
        <taxon>Burkholderiales</taxon>
        <taxon>Comamonadaceae</taxon>
        <taxon>Ottowia</taxon>
    </lineage>
</organism>